<name>A0A6N4DI53_9GAMM</name>
<evidence type="ECO:0000313" key="1">
    <source>
        <dbReference type="EMBL" id="PTB88925.1"/>
    </source>
</evidence>
<gene>
    <name evidence="1" type="ORF">C9928_05220</name>
</gene>
<proteinExistence type="predicted"/>
<dbReference type="AlphaFoldDB" id="A0A6N4DI53"/>
<dbReference type="Proteomes" id="UP000241514">
    <property type="component" value="Unassembled WGS sequence"/>
</dbReference>
<comment type="caution">
    <text evidence="1">The sequence shown here is derived from an EMBL/GenBank/DDBJ whole genome shotgun (WGS) entry which is preliminary data.</text>
</comment>
<organism evidence="1 2">
    <name type="scientific">Pseudidiomarina aestuarii</name>
    <dbReference type="NCBI Taxonomy" id="624146"/>
    <lineage>
        <taxon>Bacteria</taxon>
        <taxon>Pseudomonadati</taxon>
        <taxon>Pseudomonadota</taxon>
        <taxon>Gammaproteobacteria</taxon>
        <taxon>Alteromonadales</taxon>
        <taxon>Idiomarinaceae</taxon>
        <taxon>Pseudidiomarina</taxon>
    </lineage>
</organism>
<evidence type="ECO:0000313" key="2">
    <source>
        <dbReference type="Proteomes" id="UP000241514"/>
    </source>
</evidence>
<accession>A0A6N4DI53</accession>
<reference evidence="1 2" key="1">
    <citation type="submission" date="2018-03" db="EMBL/GenBank/DDBJ databases">
        <title>Cross-interface Injection: A General Nanoliter Liquid Handling Method Applied to Single Cells Genome Amplification Automated Nanoliter Liquid Handling Applied to Single Cell Multiple Displacement Amplification.</title>
        <authorList>
            <person name="Yun J."/>
            <person name="Xu P."/>
            <person name="Xu J."/>
            <person name="Dai X."/>
            <person name="Wang Y."/>
            <person name="Zheng X."/>
            <person name="Cao C."/>
            <person name="Yi Q."/>
            <person name="Zhu Y."/>
            <person name="Wang L."/>
            <person name="Dong Z."/>
            <person name="Huang Y."/>
            <person name="Huang L."/>
            <person name="Du W."/>
        </authorList>
    </citation>
    <scope>NUCLEOTIDE SEQUENCE [LARGE SCALE GENOMIC DNA]</scope>
    <source>
        <strain evidence="1 2">A9-4</strain>
    </source>
</reference>
<sequence>MFSAMNHHKYLDLIEIQETYKDCLRIVLAEAGVSDVAPQMSSAEEPNEALRKLLIESKRIEVTDNSARYEIVFDDYIAYTVTNESYAGSSDGDFEGRLARIYSESAFLNYISQSTLASADFPGPLIHYGFCCLNQIIDVVSERPPTVKLISV</sequence>
<dbReference type="EMBL" id="PYVG01000028">
    <property type="protein sequence ID" value="PTB88925.1"/>
    <property type="molecule type" value="Genomic_DNA"/>
</dbReference>
<protein>
    <submittedName>
        <fullName evidence="1">Uncharacterized protein</fullName>
    </submittedName>
</protein>